<keyword evidence="5 7" id="KW-1133">Transmembrane helix</keyword>
<evidence type="ECO:0000256" key="5">
    <source>
        <dbReference type="ARBA" id="ARBA00022989"/>
    </source>
</evidence>
<evidence type="ECO:0000256" key="3">
    <source>
        <dbReference type="ARBA" id="ARBA00022475"/>
    </source>
</evidence>
<feature type="transmembrane region" description="Helical" evidence="7">
    <location>
        <begin position="126"/>
        <end position="143"/>
    </location>
</feature>
<evidence type="ECO:0000256" key="6">
    <source>
        <dbReference type="ARBA" id="ARBA00023136"/>
    </source>
</evidence>
<dbReference type="InterPro" id="IPR003370">
    <property type="entry name" value="Chromate_transpt"/>
</dbReference>
<evidence type="ECO:0000256" key="4">
    <source>
        <dbReference type="ARBA" id="ARBA00022692"/>
    </source>
</evidence>
<dbReference type="GO" id="GO:0005886">
    <property type="term" value="C:plasma membrane"/>
    <property type="evidence" value="ECO:0007669"/>
    <property type="project" value="UniProtKB-SubCell"/>
</dbReference>
<comment type="similarity">
    <text evidence="2">Belongs to the chromate ion transporter (CHR) (TC 2.A.51) family.</text>
</comment>
<proteinExistence type="inferred from homology"/>
<evidence type="ECO:0000313" key="9">
    <source>
        <dbReference type="Proteomes" id="UP000034681"/>
    </source>
</evidence>
<dbReference type="NCBIfam" id="TIGR00937">
    <property type="entry name" value="2A51"/>
    <property type="match status" value="1"/>
</dbReference>
<dbReference type="AlphaFoldDB" id="A0A0M2PUW2"/>
<feature type="transmembrane region" description="Helical" evidence="7">
    <location>
        <begin position="163"/>
        <end position="185"/>
    </location>
</feature>
<dbReference type="RefSeq" id="WP_017713338.1">
    <property type="nucleotide sequence ID" value="NZ_KB235939.1"/>
</dbReference>
<dbReference type="PANTHER" id="PTHR33567">
    <property type="entry name" value="CHROMATE ION TRANSPORTER (EUROFUNG)"/>
    <property type="match status" value="1"/>
</dbReference>
<feature type="transmembrane region" description="Helical" evidence="7">
    <location>
        <begin position="21"/>
        <end position="43"/>
    </location>
</feature>
<keyword evidence="6 7" id="KW-0472">Membrane</keyword>
<dbReference type="GO" id="GO:0015109">
    <property type="term" value="F:chromate transmembrane transporter activity"/>
    <property type="evidence" value="ECO:0007669"/>
    <property type="project" value="InterPro"/>
</dbReference>
<keyword evidence="9" id="KW-1185">Reference proteome</keyword>
<organism evidence="8 9">
    <name type="scientific">Prochlorothrix hollandica PCC 9006 = CALU 1027</name>
    <dbReference type="NCBI Taxonomy" id="317619"/>
    <lineage>
        <taxon>Bacteria</taxon>
        <taxon>Bacillati</taxon>
        <taxon>Cyanobacteriota</taxon>
        <taxon>Cyanophyceae</taxon>
        <taxon>Prochlorotrichales</taxon>
        <taxon>Prochlorotrichaceae</taxon>
        <taxon>Prochlorothrix</taxon>
    </lineage>
</organism>
<dbReference type="Proteomes" id="UP000034681">
    <property type="component" value="Unassembled WGS sequence"/>
</dbReference>
<dbReference type="EMBL" id="AJTX02000010">
    <property type="protein sequence ID" value="KKI98181.1"/>
    <property type="molecule type" value="Genomic_DNA"/>
</dbReference>
<comment type="subcellular location">
    <subcellularLocation>
        <location evidence="1">Cell membrane</location>
        <topology evidence="1">Multi-pass membrane protein</topology>
    </subcellularLocation>
</comment>
<dbReference type="OrthoDB" id="9788907at2"/>
<dbReference type="PIRSF" id="PIRSF004810">
    <property type="entry name" value="ChrA"/>
    <property type="match status" value="1"/>
</dbReference>
<feature type="transmembrane region" description="Helical" evidence="7">
    <location>
        <begin position="297"/>
        <end position="319"/>
    </location>
</feature>
<protein>
    <submittedName>
        <fullName evidence="8">Chromate transporter</fullName>
    </submittedName>
</protein>
<evidence type="ECO:0000256" key="1">
    <source>
        <dbReference type="ARBA" id="ARBA00004651"/>
    </source>
</evidence>
<feature type="transmembrane region" description="Helical" evidence="7">
    <location>
        <begin position="379"/>
        <end position="395"/>
    </location>
</feature>
<name>A0A0M2PUW2_PROHO</name>
<gene>
    <name evidence="8" type="ORF">PROH_21090</name>
</gene>
<evidence type="ECO:0000313" key="8">
    <source>
        <dbReference type="EMBL" id="KKI98181.1"/>
    </source>
</evidence>
<accession>A0A0M2PUW2</accession>
<dbReference type="STRING" id="317619.GCA_000332315_03088"/>
<comment type="caution">
    <text evidence="8">The sequence shown here is derived from an EMBL/GenBank/DDBJ whole genome shotgun (WGS) entry which is preliminary data.</text>
</comment>
<sequence>MADDRPFLHLSPPQQRQRLQELAVVFLRLGILAFGGPAAHVALMEDELVTRRQWMSREHLLDLMGITNLLPGPNSTELAIHIGYDRGGWRGLLLAGTCFIAPAMALVWILAAVYQRYQSLPQLDGLLYGIKPVIIAVVAQALWKLGRKALVDPLTLGTGVGAGLAYGLGYNEIGVLLVGGLGVMLWRRAKTAGFLGLLLPLGTLGGSGQPSTGVSTGVSTLDPTGTQIFLLFLKIGSVLYGSGYVLLAFLQRDLVERRGWLSSQQLLDAVAVGQLTPGPVSTTATFVGYLLGGHGGAIAATVGIFLPAFALVALVNPWVTVLQRSPWSRGFLDGINAASLGLMAGVTYTLGRSALVDGLTLGLALVSGLLVFRFKVNAAWLVLGGGAIGLGSQYWG</sequence>
<dbReference type="PANTHER" id="PTHR33567:SF3">
    <property type="entry name" value="CHROMATE ION TRANSPORTER (EUROFUNG)"/>
    <property type="match status" value="1"/>
</dbReference>
<evidence type="ECO:0000256" key="7">
    <source>
        <dbReference type="SAM" id="Phobius"/>
    </source>
</evidence>
<dbReference type="eggNOG" id="COG2059">
    <property type="taxonomic scope" value="Bacteria"/>
</dbReference>
<feature type="transmembrane region" description="Helical" evidence="7">
    <location>
        <begin position="228"/>
        <end position="250"/>
    </location>
</feature>
<reference evidence="8" key="1">
    <citation type="submission" date="2012-04" db="EMBL/GenBank/DDBJ databases">
        <authorList>
            <person name="Borisov I.G."/>
            <person name="Ivanikova N.V."/>
            <person name="Pinevich A.V."/>
        </authorList>
    </citation>
    <scope>NUCLEOTIDE SEQUENCE</scope>
    <source>
        <strain evidence="8">CALU 1027</strain>
    </source>
</reference>
<feature type="transmembrane region" description="Helical" evidence="7">
    <location>
        <begin position="192"/>
        <end position="208"/>
    </location>
</feature>
<feature type="transmembrane region" description="Helical" evidence="7">
    <location>
        <begin position="354"/>
        <end position="372"/>
    </location>
</feature>
<dbReference type="InterPro" id="IPR014047">
    <property type="entry name" value="Chr_Tranpt_l_chain"/>
</dbReference>
<feature type="transmembrane region" description="Helical" evidence="7">
    <location>
        <begin position="92"/>
        <end position="114"/>
    </location>
</feature>
<dbReference type="Pfam" id="PF02417">
    <property type="entry name" value="Chromate_transp"/>
    <property type="match status" value="2"/>
</dbReference>
<keyword evidence="4 7" id="KW-0812">Transmembrane</keyword>
<keyword evidence="3" id="KW-1003">Cell membrane</keyword>
<evidence type="ECO:0000256" key="2">
    <source>
        <dbReference type="ARBA" id="ARBA00005262"/>
    </source>
</evidence>